<protein>
    <submittedName>
        <fullName evidence="2">Uncharacterized protein</fullName>
    </submittedName>
</protein>
<reference evidence="2" key="1">
    <citation type="submission" date="2022-04" db="EMBL/GenBank/DDBJ databases">
        <title>Desulfatitalea alkaliphila sp. nov., a novel anaerobic sulfate-reducing bacterium isolated from terrestrial mud volcano, Taman Peninsula, Russia.</title>
        <authorList>
            <person name="Khomyakova M.A."/>
            <person name="Merkel A.Y."/>
            <person name="Slobodkin A.I."/>
        </authorList>
    </citation>
    <scope>NUCLEOTIDE SEQUENCE</scope>
    <source>
        <strain evidence="2">M08but</strain>
    </source>
</reference>
<dbReference type="RefSeq" id="WP_246903196.1">
    <property type="nucleotide sequence ID" value="NZ_JALJRB010000003.1"/>
</dbReference>
<keyword evidence="1" id="KW-0472">Membrane</keyword>
<feature type="transmembrane region" description="Helical" evidence="1">
    <location>
        <begin position="6"/>
        <end position="26"/>
    </location>
</feature>
<dbReference type="EMBL" id="JALJRB010000003">
    <property type="protein sequence ID" value="MCJ8499727.1"/>
    <property type="molecule type" value="Genomic_DNA"/>
</dbReference>
<evidence type="ECO:0000313" key="2">
    <source>
        <dbReference type="EMBL" id="MCJ8499727.1"/>
    </source>
</evidence>
<comment type="caution">
    <text evidence="2">The sequence shown here is derived from an EMBL/GenBank/DDBJ whole genome shotgun (WGS) entry which is preliminary data.</text>
</comment>
<keyword evidence="1" id="KW-0812">Transmembrane</keyword>
<keyword evidence="1" id="KW-1133">Transmembrane helix</keyword>
<evidence type="ECO:0000313" key="3">
    <source>
        <dbReference type="Proteomes" id="UP001165427"/>
    </source>
</evidence>
<organism evidence="2 3">
    <name type="scientific">Desulfatitalea alkaliphila</name>
    <dbReference type="NCBI Taxonomy" id="2929485"/>
    <lineage>
        <taxon>Bacteria</taxon>
        <taxon>Pseudomonadati</taxon>
        <taxon>Thermodesulfobacteriota</taxon>
        <taxon>Desulfobacteria</taxon>
        <taxon>Desulfobacterales</taxon>
        <taxon>Desulfosarcinaceae</taxon>
        <taxon>Desulfatitalea</taxon>
    </lineage>
</organism>
<feature type="transmembrane region" description="Helical" evidence="1">
    <location>
        <begin position="106"/>
        <end position="129"/>
    </location>
</feature>
<dbReference type="AlphaFoldDB" id="A0AA41QZ44"/>
<keyword evidence="3" id="KW-1185">Reference proteome</keyword>
<accession>A0AA41QZ44</accession>
<name>A0AA41QZ44_9BACT</name>
<dbReference type="Proteomes" id="UP001165427">
    <property type="component" value="Unassembled WGS sequence"/>
</dbReference>
<gene>
    <name evidence="2" type="ORF">MRX98_04010</name>
</gene>
<evidence type="ECO:0000256" key="1">
    <source>
        <dbReference type="SAM" id="Phobius"/>
    </source>
</evidence>
<proteinExistence type="predicted"/>
<sequence length="141" mass="15658">MKINAWLIFGIIGVSVFGSQFVIHYYRAVWGNAEMWWTPKTMALSIDDTRNYVELYLNDELLQDHIKRGSLSVTGRNGQSMLVGADDIKARLNNWHKMKASFLHTAVYMALLLGASLMSIATGIVQILAGANLSPGTVRSL</sequence>